<organism evidence="3">
    <name type="scientific">Gongylonema pulchrum</name>
    <dbReference type="NCBI Taxonomy" id="637853"/>
    <lineage>
        <taxon>Eukaryota</taxon>
        <taxon>Metazoa</taxon>
        <taxon>Ecdysozoa</taxon>
        <taxon>Nematoda</taxon>
        <taxon>Chromadorea</taxon>
        <taxon>Rhabditida</taxon>
        <taxon>Spirurina</taxon>
        <taxon>Spiruromorpha</taxon>
        <taxon>Spiruroidea</taxon>
        <taxon>Gongylonematidae</taxon>
        <taxon>Gongylonema</taxon>
    </lineage>
</organism>
<reference evidence="1 2" key="2">
    <citation type="submission" date="2018-11" db="EMBL/GenBank/DDBJ databases">
        <authorList>
            <consortium name="Pathogen Informatics"/>
        </authorList>
    </citation>
    <scope>NUCLEOTIDE SEQUENCE [LARGE SCALE GENOMIC DNA]</scope>
</reference>
<dbReference type="OrthoDB" id="10067217at2759"/>
<dbReference type="EMBL" id="UYRT01091587">
    <property type="protein sequence ID" value="VDN37256.1"/>
    <property type="molecule type" value="Genomic_DNA"/>
</dbReference>
<accession>A0A183EJ46</accession>
<dbReference type="Proteomes" id="UP000271098">
    <property type="component" value="Unassembled WGS sequence"/>
</dbReference>
<reference evidence="3" key="1">
    <citation type="submission" date="2016-06" db="UniProtKB">
        <authorList>
            <consortium name="WormBaseParasite"/>
        </authorList>
    </citation>
    <scope>IDENTIFICATION</scope>
</reference>
<gene>
    <name evidence="1" type="ORF">GPUH_LOCUS20990</name>
</gene>
<evidence type="ECO:0000313" key="1">
    <source>
        <dbReference type="EMBL" id="VDN37256.1"/>
    </source>
</evidence>
<evidence type="ECO:0000313" key="3">
    <source>
        <dbReference type="WBParaSite" id="GPUH_0002101201-mRNA-1"/>
    </source>
</evidence>
<dbReference type="WBParaSite" id="GPUH_0002101201-mRNA-1">
    <property type="protein sequence ID" value="GPUH_0002101201-mRNA-1"/>
    <property type="gene ID" value="GPUH_0002101201"/>
</dbReference>
<sequence length="200" mass="22163">MNSAEPATVQALCTVMHIRDAIIEPLAAPAVQRPHLPLAVEENPSSVAEQLPTVIRPLPAAPTNPQNVVSDTLDKIMDVRERMSAVEKTCGISCCSAEKQQLEVELNIASRQIQQEDDAVVVSERRPTLEKRVILSEDAPVWSQNFFIDGEFSDLFTDEVFQSLDDRTKQACLLRELEAIDKKIENLSVSAESIASPERK</sequence>
<name>A0A183EJ46_9BILA</name>
<keyword evidence="2" id="KW-1185">Reference proteome</keyword>
<proteinExistence type="predicted"/>
<evidence type="ECO:0000313" key="2">
    <source>
        <dbReference type="Proteomes" id="UP000271098"/>
    </source>
</evidence>
<protein>
    <submittedName>
        <fullName evidence="1 3">Uncharacterized protein</fullName>
    </submittedName>
</protein>
<dbReference type="AlphaFoldDB" id="A0A183EJ46"/>